<dbReference type="EMBL" id="GIBP01005658">
    <property type="protein sequence ID" value="NDV34627.1"/>
    <property type="molecule type" value="Transcribed_RNA"/>
</dbReference>
<evidence type="ECO:0008006" key="6">
    <source>
        <dbReference type="Google" id="ProtNLM"/>
    </source>
</evidence>
<dbReference type="PIRSF" id="PIRSF000915">
    <property type="entry name" value="PGP-type_phosphatase"/>
    <property type="match status" value="1"/>
</dbReference>
<dbReference type="NCBIfam" id="TIGR01452">
    <property type="entry name" value="PGP_euk"/>
    <property type="match status" value="1"/>
</dbReference>
<feature type="binding site" evidence="4">
    <location>
        <position position="4"/>
    </location>
    <ligand>
        <name>Mg(2+)</name>
        <dbReference type="ChEBI" id="CHEBI:18420"/>
    </ligand>
</feature>
<name>A0A6B2LCQ5_9EUKA</name>
<evidence type="ECO:0000313" key="5">
    <source>
        <dbReference type="EMBL" id="NDV34627.1"/>
    </source>
</evidence>
<dbReference type="AlphaFoldDB" id="A0A6B2LCQ5"/>
<proteinExistence type="predicted"/>
<feature type="active site" description="Proton donor" evidence="2">
    <location>
        <position position="4"/>
    </location>
</feature>
<dbReference type="InterPro" id="IPR006357">
    <property type="entry name" value="HAD-SF_hydro_IIA"/>
</dbReference>
<accession>A0A6B2LCQ5</accession>
<reference evidence="5" key="1">
    <citation type="journal article" date="2020" name="J. Eukaryot. Microbiol.">
        <title>De novo Sequencing, Assembly and Annotation of the Transcriptome for the Free-Living Testate Amoeba Arcella intermedia.</title>
        <authorList>
            <person name="Ribeiro G.M."/>
            <person name="Porfirio-Sousa A.L."/>
            <person name="Maurer-Alcala X.X."/>
            <person name="Katz L.A."/>
            <person name="Lahr D.J.G."/>
        </authorList>
    </citation>
    <scope>NUCLEOTIDE SEQUENCE</scope>
</reference>
<keyword evidence="1" id="KW-0378">Hydrolase</keyword>
<keyword evidence="4" id="KW-0479">Metal-binding</keyword>
<evidence type="ECO:0000256" key="4">
    <source>
        <dbReference type="PIRSR" id="PIRSR000915-3"/>
    </source>
</evidence>
<dbReference type="FunFam" id="3.40.50.1000:FF:000039">
    <property type="entry name" value="Phosphoglycolate phosphatase"/>
    <property type="match status" value="1"/>
</dbReference>
<dbReference type="Pfam" id="PF13344">
    <property type="entry name" value="Hydrolase_6"/>
    <property type="match status" value="1"/>
</dbReference>
<keyword evidence="4" id="KW-0460">Magnesium</keyword>
<feature type="binding site" evidence="4">
    <location>
        <position position="2"/>
    </location>
    <ligand>
        <name>Mg(2+)</name>
        <dbReference type="ChEBI" id="CHEBI:18420"/>
    </ligand>
</feature>
<dbReference type="NCBIfam" id="TIGR01460">
    <property type="entry name" value="HAD-SF-IIA"/>
    <property type="match status" value="1"/>
</dbReference>
<dbReference type="GO" id="GO:0005737">
    <property type="term" value="C:cytoplasm"/>
    <property type="evidence" value="ECO:0007669"/>
    <property type="project" value="TreeGrafter"/>
</dbReference>
<evidence type="ECO:0000256" key="1">
    <source>
        <dbReference type="ARBA" id="ARBA00022801"/>
    </source>
</evidence>
<comment type="cofactor">
    <cofactor evidence="4">
        <name>Mg(2+)</name>
        <dbReference type="ChEBI" id="CHEBI:18420"/>
    </cofactor>
    <text evidence="4">Divalent metal ions. Mg(2+) is the most effective.</text>
</comment>
<dbReference type="InterPro" id="IPR023214">
    <property type="entry name" value="HAD_sf"/>
</dbReference>
<organism evidence="5">
    <name type="scientific">Arcella intermedia</name>
    <dbReference type="NCBI Taxonomy" id="1963864"/>
    <lineage>
        <taxon>Eukaryota</taxon>
        <taxon>Amoebozoa</taxon>
        <taxon>Tubulinea</taxon>
        <taxon>Elardia</taxon>
        <taxon>Arcellinida</taxon>
        <taxon>Sphaerothecina</taxon>
        <taxon>Arcellidae</taxon>
        <taxon>Arcella</taxon>
    </lineage>
</organism>
<dbReference type="InterPro" id="IPR036412">
    <property type="entry name" value="HAD-like_sf"/>
</dbReference>
<dbReference type="GO" id="GO:0046872">
    <property type="term" value="F:metal ion binding"/>
    <property type="evidence" value="ECO:0007669"/>
    <property type="project" value="UniProtKB-KW"/>
</dbReference>
<evidence type="ECO:0000256" key="2">
    <source>
        <dbReference type="PIRSR" id="PIRSR000915-1"/>
    </source>
</evidence>
<feature type="binding site" evidence="4">
    <location>
        <position position="221"/>
    </location>
    <ligand>
        <name>Mg(2+)</name>
        <dbReference type="ChEBI" id="CHEBI:18420"/>
    </ligand>
</feature>
<dbReference type="Gene3D" id="3.40.50.1000">
    <property type="entry name" value="HAD superfamily/HAD-like"/>
    <property type="match status" value="2"/>
</dbReference>
<dbReference type="GO" id="GO:0016791">
    <property type="term" value="F:phosphatase activity"/>
    <property type="evidence" value="ECO:0007669"/>
    <property type="project" value="InterPro"/>
</dbReference>
<protein>
    <recommendedName>
        <fullName evidence="6">4-nitrophenylphosphatase</fullName>
    </recommendedName>
</protein>
<sequence>MDCDGVLWRGKTIIPGVVETLNLLRNMGKRLIFVTNNSTKTRALIQKKIQSFGIQCNQEEIFGSAYAAAVYLKSINFNKHVYVVGEESIASEMKDLGIKYRGVSEHAYIPKSVDEVADSLNPDPEVEAVVCGLDSRVSYPKIAYAHYYLTKNKNCVFLATNTDSYLPVHGKTLPGAGSIVSSLRTSTGREPIVLGKPAITLMELIIKSTGINPSRTCMVGDRLDTDILFGNEGGLKYTLLVLTGVVHEWSQDQTIIPSHIIPSLGDIASFFKAHL</sequence>
<feature type="active site" description="Nucleophile" evidence="2">
    <location>
        <position position="2"/>
    </location>
</feature>
<dbReference type="PANTHER" id="PTHR19288">
    <property type="entry name" value="4-NITROPHENYLPHOSPHATASE-RELATED"/>
    <property type="match status" value="1"/>
</dbReference>
<dbReference type="PANTHER" id="PTHR19288:SF46">
    <property type="entry name" value="HALOACID DEHALOGENASE-LIKE HYDROLASE DOMAIN-CONTAINING PROTEIN 2"/>
    <property type="match status" value="1"/>
</dbReference>
<dbReference type="Pfam" id="PF13242">
    <property type="entry name" value="Hydrolase_like"/>
    <property type="match status" value="1"/>
</dbReference>
<feature type="binding site" evidence="3">
    <location>
        <position position="196"/>
    </location>
    <ligand>
        <name>substrate</name>
    </ligand>
</feature>
<dbReference type="InterPro" id="IPR006349">
    <property type="entry name" value="PGP_euk"/>
</dbReference>
<evidence type="ECO:0000256" key="3">
    <source>
        <dbReference type="PIRSR" id="PIRSR000915-2"/>
    </source>
</evidence>
<dbReference type="SUPFAM" id="SSF56784">
    <property type="entry name" value="HAD-like"/>
    <property type="match status" value="1"/>
</dbReference>